<keyword evidence="4 6" id="KW-1133">Transmembrane helix</keyword>
<feature type="transmembrane region" description="Helical" evidence="6">
    <location>
        <begin position="166"/>
        <end position="186"/>
    </location>
</feature>
<feature type="transmembrane region" description="Helical" evidence="6">
    <location>
        <begin position="50"/>
        <end position="71"/>
    </location>
</feature>
<keyword evidence="2 6" id="KW-1003">Cell membrane</keyword>
<sequence>MVKNKVTFKALLRVLALTVLISLTVFLLYKSGLIEFFLNEEKLKIFIKSLGSFGFIGFILIQAFQVVAAPIPGEVTGLLGGYLYGTVIGLFLSTVGLTLGSVIAFLLGRIFGRPFIERVVDPMILNKFDYLLHHKGLFIVFFLFLLPGFPKDYLSYFLGLSKLSVFEFTIIAGIGRLLGTALLSLGGSYLRHQEYEKFLSLVGIALFVMVTVWLFKDKIERILRIWHINNKYRRKKQKRKNKSTT</sequence>
<name>A0A7C4AKD5_9BACT</name>
<proteinExistence type="inferred from homology"/>
<dbReference type="PANTHER" id="PTHR12677:SF59">
    <property type="entry name" value="GOLGI APPARATUS MEMBRANE PROTEIN TVP38-RELATED"/>
    <property type="match status" value="1"/>
</dbReference>
<gene>
    <name evidence="8" type="ORF">ENV75_07110</name>
</gene>
<evidence type="ECO:0000259" key="7">
    <source>
        <dbReference type="Pfam" id="PF09335"/>
    </source>
</evidence>
<keyword evidence="3 6" id="KW-0812">Transmembrane</keyword>
<organism evidence="8">
    <name type="scientific">Thermodesulfovibrio aggregans</name>
    <dbReference type="NCBI Taxonomy" id="86166"/>
    <lineage>
        <taxon>Bacteria</taxon>
        <taxon>Pseudomonadati</taxon>
        <taxon>Nitrospirota</taxon>
        <taxon>Thermodesulfovibrionia</taxon>
        <taxon>Thermodesulfovibrionales</taxon>
        <taxon>Thermodesulfovibrionaceae</taxon>
        <taxon>Thermodesulfovibrio</taxon>
    </lineage>
</organism>
<reference evidence="8" key="1">
    <citation type="journal article" date="2020" name="mSystems">
        <title>Genome- and Community-Level Interaction Insights into Carbon Utilization and Element Cycling Functions of Hydrothermarchaeota in Hydrothermal Sediment.</title>
        <authorList>
            <person name="Zhou Z."/>
            <person name="Liu Y."/>
            <person name="Xu W."/>
            <person name="Pan J."/>
            <person name="Luo Z.H."/>
            <person name="Li M."/>
        </authorList>
    </citation>
    <scope>NUCLEOTIDE SEQUENCE [LARGE SCALE GENOMIC DNA]</scope>
    <source>
        <strain evidence="8">SpSt-788</strain>
    </source>
</reference>
<accession>A0A7C4AKD5</accession>
<evidence type="ECO:0000256" key="6">
    <source>
        <dbReference type="RuleBase" id="RU366058"/>
    </source>
</evidence>
<comment type="similarity">
    <text evidence="6">Belongs to the TVP38/TMEM64 family.</text>
</comment>
<evidence type="ECO:0000256" key="3">
    <source>
        <dbReference type="ARBA" id="ARBA00022692"/>
    </source>
</evidence>
<feature type="transmembrane region" description="Helical" evidence="6">
    <location>
        <begin position="198"/>
        <end position="215"/>
    </location>
</feature>
<dbReference type="PANTHER" id="PTHR12677">
    <property type="entry name" value="GOLGI APPARATUS MEMBRANE PROTEIN TVP38-RELATED"/>
    <property type="match status" value="1"/>
</dbReference>
<evidence type="ECO:0000256" key="4">
    <source>
        <dbReference type="ARBA" id="ARBA00022989"/>
    </source>
</evidence>
<evidence type="ECO:0000256" key="2">
    <source>
        <dbReference type="ARBA" id="ARBA00022475"/>
    </source>
</evidence>
<evidence type="ECO:0000256" key="1">
    <source>
        <dbReference type="ARBA" id="ARBA00004651"/>
    </source>
</evidence>
<protein>
    <recommendedName>
        <fullName evidence="6">TVP38/TMEM64 family membrane protein</fullName>
    </recommendedName>
</protein>
<dbReference type="GO" id="GO:0005886">
    <property type="term" value="C:plasma membrane"/>
    <property type="evidence" value="ECO:0007669"/>
    <property type="project" value="UniProtKB-SubCell"/>
</dbReference>
<feature type="transmembrane region" description="Helical" evidence="6">
    <location>
        <begin position="83"/>
        <end position="107"/>
    </location>
</feature>
<dbReference type="AlphaFoldDB" id="A0A7C4AKD5"/>
<comment type="subcellular location">
    <subcellularLocation>
        <location evidence="1 6">Cell membrane</location>
        <topology evidence="1 6">Multi-pass membrane protein</topology>
    </subcellularLocation>
</comment>
<dbReference type="Pfam" id="PF09335">
    <property type="entry name" value="VTT_dom"/>
    <property type="match status" value="1"/>
</dbReference>
<evidence type="ECO:0000256" key="5">
    <source>
        <dbReference type="ARBA" id="ARBA00023136"/>
    </source>
</evidence>
<dbReference type="EMBL" id="DTHO01000075">
    <property type="protein sequence ID" value="HGH00195.1"/>
    <property type="molecule type" value="Genomic_DNA"/>
</dbReference>
<keyword evidence="5 6" id="KW-0472">Membrane</keyword>
<dbReference type="InterPro" id="IPR015414">
    <property type="entry name" value="TMEM64"/>
</dbReference>
<evidence type="ECO:0000313" key="8">
    <source>
        <dbReference type="EMBL" id="HGH00195.1"/>
    </source>
</evidence>
<comment type="caution">
    <text evidence="8">The sequence shown here is derived from an EMBL/GenBank/DDBJ whole genome shotgun (WGS) entry which is preliminary data.</text>
</comment>
<feature type="transmembrane region" description="Helical" evidence="6">
    <location>
        <begin position="128"/>
        <end position="146"/>
    </location>
</feature>
<feature type="domain" description="VTT" evidence="7">
    <location>
        <begin position="71"/>
        <end position="188"/>
    </location>
</feature>
<feature type="transmembrane region" description="Helical" evidence="6">
    <location>
        <begin position="6"/>
        <end position="29"/>
    </location>
</feature>
<dbReference type="InterPro" id="IPR032816">
    <property type="entry name" value="VTT_dom"/>
</dbReference>